<dbReference type="AlphaFoldDB" id="A0AAD4GB56"/>
<protein>
    <submittedName>
        <fullName evidence="1">Uncharacterized protein</fullName>
    </submittedName>
</protein>
<comment type="caution">
    <text evidence="1">The sequence shown here is derived from an EMBL/GenBank/DDBJ whole genome shotgun (WGS) entry which is preliminary data.</text>
</comment>
<evidence type="ECO:0000313" key="2">
    <source>
        <dbReference type="Proteomes" id="UP001194468"/>
    </source>
</evidence>
<dbReference type="EMBL" id="WHUW01000027">
    <property type="protein sequence ID" value="KAF8434779.1"/>
    <property type="molecule type" value="Genomic_DNA"/>
</dbReference>
<proteinExistence type="predicted"/>
<dbReference type="Proteomes" id="UP001194468">
    <property type="component" value="Unassembled WGS sequence"/>
</dbReference>
<sequence>MRARIVTGKILKYKKRQHSGELAAGSERGNGRCMLLDAPSSLLTWPGTSRPWLATFPHWEHVDARRSVMVRSRLQSSITLPIGRPEHKPFGCAPHTYDDKLLSRPKVELGSTLWHAKVRTLDSGVVCTEYLDPECPFVVLFQFVVRHEGAAQSMTGIRSTGAPRGSRRVFDSVIRIQKKANLLQ</sequence>
<reference evidence="1" key="1">
    <citation type="submission" date="2019-10" db="EMBL/GenBank/DDBJ databases">
        <authorList>
            <consortium name="DOE Joint Genome Institute"/>
            <person name="Kuo A."/>
            <person name="Miyauchi S."/>
            <person name="Kiss E."/>
            <person name="Drula E."/>
            <person name="Kohler A."/>
            <person name="Sanchez-Garcia M."/>
            <person name="Andreopoulos B."/>
            <person name="Barry K.W."/>
            <person name="Bonito G."/>
            <person name="Buee M."/>
            <person name="Carver A."/>
            <person name="Chen C."/>
            <person name="Cichocki N."/>
            <person name="Clum A."/>
            <person name="Culley D."/>
            <person name="Crous P.W."/>
            <person name="Fauchery L."/>
            <person name="Girlanda M."/>
            <person name="Hayes R."/>
            <person name="Keri Z."/>
            <person name="LaButti K."/>
            <person name="Lipzen A."/>
            <person name="Lombard V."/>
            <person name="Magnuson J."/>
            <person name="Maillard F."/>
            <person name="Morin E."/>
            <person name="Murat C."/>
            <person name="Nolan M."/>
            <person name="Ohm R."/>
            <person name="Pangilinan J."/>
            <person name="Pereira M."/>
            <person name="Perotto S."/>
            <person name="Peter M."/>
            <person name="Riley R."/>
            <person name="Sitrit Y."/>
            <person name="Stielow B."/>
            <person name="Szollosi G."/>
            <person name="Zifcakova L."/>
            <person name="Stursova M."/>
            <person name="Spatafora J.W."/>
            <person name="Tedersoo L."/>
            <person name="Vaario L.-M."/>
            <person name="Yamada A."/>
            <person name="Yan M."/>
            <person name="Wang P."/>
            <person name="Xu J."/>
            <person name="Bruns T."/>
            <person name="Baldrian P."/>
            <person name="Vilgalys R."/>
            <person name="Henrissat B."/>
            <person name="Grigoriev I.V."/>
            <person name="Hibbett D."/>
            <person name="Nagy L.G."/>
            <person name="Martin F.M."/>
        </authorList>
    </citation>
    <scope>NUCLEOTIDE SEQUENCE</scope>
    <source>
        <strain evidence="1">BED1</strain>
    </source>
</reference>
<keyword evidence="2" id="KW-1185">Reference proteome</keyword>
<accession>A0AAD4GB56</accession>
<name>A0AAD4GB56_BOLED</name>
<gene>
    <name evidence="1" type="ORF">L210DRAFT_725096</name>
</gene>
<reference evidence="1" key="2">
    <citation type="journal article" date="2020" name="Nat. Commun.">
        <title>Large-scale genome sequencing of mycorrhizal fungi provides insights into the early evolution of symbiotic traits.</title>
        <authorList>
            <person name="Miyauchi S."/>
            <person name="Kiss E."/>
            <person name="Kuo A."/>
            <person name="Drula E."/>
            <person name="Kohler A."/>
            <person name="Sanchez-Garcia M."/>
            <person name="Morin E."/>
            <person name="Andreopoulos B."/>
            <person name="Barry K.W."/>
            <person name="Bonito G."/>
            <person name="Buee M."/>
            <person name="Carver A."/>
            <person name="Chen C."/>
            <person name="Cichocki N."/>
            <person name="Clum A."/>
            <person name="Culley D."/>
            <person name="Crous P.W."/>
            <person name="Fauchery L."/>
            <person name="Girlanda M."/>
            <person name="Hayes R.D."/>
            <person name="Keri Z."/>
            <person name="LaButti K."/>
            <person name="Lipzen A."/>
            <person name="Lombard V."/>
            <person name="Magnuson J."/>
            <person name="Maillard F."/>
            <person name="Murat C."/>
            <person name="Nolan M."/>
            <person name="Ohm R.A."/>
            <person name="Pangilinan J."/>
            <person name="Pereira M.F."/>
            <person name="Perotto S."/>
            <person name="Peter M."/>
            <person name="Pfister S."/>
            <person name="Riley R."/>
            <person name="Sitrit Y."/>
            <person name="Stielow J.B."/>
            <person name="Szollosi G."/>
            <person name="Zifcakova L."/>
            <person name="Stursova M."/>
            <person name="Spatafora J.W."/>
            <person name="Tedersoo L."/>
            <person name="Vaario L.M."/>
            <person name="Yamada A."/>
            <person name="Yan M."/>
            <person name="Wang P."/>
            <person name="Xu J."/>
            <person name="Bruns T."/>
            <person name="Baldrian P."/>
            <person name="Vilgalys R."/>
            <person name="Dunand C."/>
            <person name="Henrissat B."/>
            <person name="Grigoriev I.V."/>
            <person name="Hibbett D."/>
            <person name="Nagy L.G."/>
            <person name="Martin F.M."/>
        </authorList>
    </citation>
    <scope>NUCLEOTIDE SEQUENCE</scope>
    <source>
        <strain evidence="1">BED1</strain>
    </source>
</reference>
<organism evidence="1 2">
    <name type="scientific">Boletus edulis BED1</name>
    <dbReference type="NCBI Taxonomy" id="1328754"/>
    <lineage>
        <taxon>Eukaryota</taxon>
        <taxon>Fungi</taxon>
        <taxon>Dikarya</taxon>
        <taxon>Basidiomycota</taxon>
        <taxon>Agaricomycotina</taxon>
        <taxon>Agaricomycetes</taxon>
        <taxon>Agaricomycetidae</taxon>
        <taxon>Boletales</taxon>
        <taxon>Boletineae</taxon>
        <taxon>Boletaceae</taxon>
        <taxon>Boletoideae</taxon>
        <taxon>Boletus</taxon>
    </lineage>
</organism>
<evidence type="ECO:0000313" key="1">
    <source>
        <dbReference type="EMBL" id="KAF8434779.1"/>
    </source>
</evidence>